<dbReference type="InterPro" id="IPR036612">
    <property type="entry name" value="KH_dom_type_1_sf"/>
</dbReference>
<feature type="region of interest" description="Disordered" evidence="3">
    <location>
        <begin position="1222"/>
        <end position="1253"/>
    </location>
</feature>
<dbReference type="PROSITE" id="PS50084">
    <property type="entry name" value="KH_TYPE_1"/>
    <property type="match status" value="2"/>
</dbReference>
<feature type="domain" description="K Homology" evidence="4">
    <location>
        <begin position="912"/>
        <end position="987"/>
    </location>
</feature>
<feature type="compositionally biased region" description="Polar residues" evidence="3">
    <location>
        <begin position="1340"/>
        <end position="1364"/>
    </location>
</feature>
<protein>
    <submittedName>
        <fullName evidence="5">Cytoplasm protein</fullName>
    </submittedName>
</protein>
<feature type="compositionally biased region" description="Low complexity" evidence="3">
    <location>
        <begin position="17"/>
        <end position="32"/>
    </location>
</feature>
<feature type="compositionally biased region" description="Low complexity" evidence="3">
    <location>
        <begin position="54"/>
        <end position="63"/>
    </location>
</feature>
<feature type="region of interest" description="Disordered" evidence="3">
    <location>
        <begin position="1334"/>
        <end position="1364"/>
    </location>
</feature>
<dbReference type="EMBL" id="JAODAN010000018">
    <property type="protein sequence ID" value="KAK1920553.1"/>
    <property type="molecule type" value="Genomic_DNA"/>
</dbReference>
<dbReference type="GO" id="GO:0003729">
    <property type="term" value="F:mRNA binding"/>
    <property type="evidence" value="ECO:0007669"/>
    <property type="project" value="TreeGrafter"/>
</dbReference>
<evidence type="ECO:0000313" key="5">
    <source>
        <dbReference type="EMBL" id="KAK1920553.1"/>
    </source>
</evidence>
<keyword evidence="1" id="KW-0677">Repeat</keyword>
<reference evidence="5" key="1">
    <citation type="submission" date="2023-02" db="EMBL/GenBank/DDBJ databases">
        <title>Identification and recombinant expression of a fungal hydrolase from Papiliotrema laurentii that hydrolyzes apple cutin and clears colloidal polyester polyurethane.</title>
        <authorList>
            <consortium name="DOE Joint Genome Institute"/>
            <person name="Roman V.A."/>
            <person name="Bojanowski C."/>
            <person name="Crable B.R."/>
            <person name="Wagner D.N."/>
            <person name="Hung C.S."/>
            <person name="Nadeau L.J."/>
            <person name="Schratz L."/>
            <person name="Haridas S."/>
            <person name="Pangilinan J."/>
            <person name="Lipzen A."/>
            <person name="Na H."/>
            <person name="Yan M."/>
            <person name="Ng V."/>
            <person name="Grigoriev I.V."/>
            <person name="Spatafora J.W."/>
            <person name="Barlow D."/>
            <person name="Biffinger J."/>
            <person name="Kelley-Loughnane N."/>
            <person name="Varaljay V.A."/>
            <person name="Crookes-Goodson W.J."/>
        </authorList>
    </citation>
    <scope>NUCLEOTIDE SEQUENCE</scope>
    <source>
        <strain evidence="5">5307AH</strain>
    </source>
</reference>
<dbReference type="SUPFAM" id="SSF54791">
    <property type="entry name" value="Eukaryotic type KH-domain (KH-domain type I)"/>
    <property type="match status" value="3"/>
</dbReference>
<dbReference type="Gene3D" id="3.30.1370.10">
    <property type="entry name" value="K Homology domain, type 1"/>
    <property type="match status" value="2"/>
</dbReference>
<dbReference type="Proteomes" id="UP001182556">
    <property type="component" value="Unassembled WGS sequence"/>
</dbReference>
<feature type="region of interest" description="Disordered" evidence="3">
    <location>
        <begin position="531"/>
        <end position="612"/>
    </location>
</feature>
<proteinExistence type="predicted"/>
<feature type="region of interest" description="Disordered" evidence="3">
    <location>
        <begin position="1"/>
        <end position="64"/>
    </location>
</feature>
<sequence>MDLYTTSFSYPRPTPHPLRSSSPLPTSTLNLPGSATAATVPLPNVTSAPAPRQTTSSTTPLTTRAQVQKDWEAVQKLALEITSREGCLVTVTKEQTGVELGTASPTLTGSAEDKDNASIPATTVWNFHLSGGYQSVMAARGAVLREIPRDNKTVLKVARTDVLELPLATVSPLKPDVRRRLDEIAADTKAFISVANLETLGGIPGLVLATADAKAVQDVPAKVTSGGDAPNQPASNEDGNAPNVDEAVNGEESSNTTSPKSPEVQLSGNDAAGAPAPGTITYGLETERMCELIITGSIESVEIAKVRLLVMLDELSGLHAEMCDIDYKLHAIIASRKRCVLQSIQEETATNIYYPTPLVGVLNAPQPGTQPAGYRNLGMGPISVQPTGNSATPMTGNMQGIPGQGPMNGMNMGGQHPMSPGMGMNHHMGGAINNGYGPPPPQPNRSQGPVYNPHQHVHYPYQPQPLDINPQTTRGMPYTGPGVHHYGPGPAPMNNLPHGPMSMNHTGMSQMSQMSHIPQVPNNYGNNRMTSPMPMAMSPGPNMHHPHGPIGHPGQQPHHHQGPMQGLGHHGPNAHPHQGPPGPHHAPMGANNGHGHGPAMGMNPYQGQTHMHVGLGAGPMNMQNGMGMSAGMGGQMGMGMGGGVAQYGSGPHPGLSVHSGEQGALGMSNQVWITGEFFGVQRARDMLLNVAVQKSKLVISRDTAILPRKLDWLLTERIEEFKAIMSDNGTYVQVPSVGSQASLITVFGDHRVNIERTIRSIMALACQFYVASFWLLPISFDVLMPSASLNPAQMQPILKRVSHATGAEVVFKSNCFEMHGLEQEVRAAVMMVLELDIIQNFHHEIRFQIELANEHREFISGKKNGKINKIMKLAGVKIKFETFNDYNFLMDISGSDLGAIQGLSMLQEELPAEVSFHVPESYHKRIIGVGGKNIQRIMKLYGVYVKFSNAEEFAALGGYLDNEDNVVARTPAKNAINLESLKQSVMEMDKDYTVECVSIPRRYHRTLLGEKSIFIHDIEGKTNSIVRFPYKESASDIVTIFGPESQVHIAAAMLLEHVPFEADLHVPPNAELTRLVTTTDFILFTEKVKRDHQIAILPSAKFGQGDEAIFKFRCQRSNIDFLGTARDSLEEFLGQHGVQVYPSPAHKRVDSFTDAFSHFNSKLLSANNAPEAEAEGFVERRQRPTTITTTNVKALFDSGAAPPANAAFRSMDDSLGFAGPLSYHDPRRVNDPWQSPNQSNGRTESEVSKRDSDPLIQEKVRQAGHQPQSHAARAISARTQSLDITSLNFSRALTGNAFGPVPSSPSAAVTSSPNTATGQFFPGQHTHALRANAAGRPVSTYESSSVDSITQGLGNVSVTSGSHS</sequence>
<dbReference type="Pfam" id="PF00013">
    <property type="entry name" value="KH_1"/>
    <property type="match status" value="2"/>
</dbReference>
<dbReference type="Pfam" id="PF24563">
    <property type="entry name" value="KH_Mug60-KHD4"/>
    <property type="match status" value="1"/>
</dbReference>
<feature type="region of interest" description="Disordered" evidence="3">
    <location>
        <begin position="221"/>
        <end position="279"/>
    </location>
</feature>
<accession>A0AAD9CUD4</accession>
<comment type="caution">
    <text evidence="5">The sequence shown here is derived from an EMBL/GenBank/DDBJ whole genome shotgun (WGS) entry which is preliminary data.</text>
</comment>
<gene>
    <name evidence="5" type="ORF">DB88DRAFT_506957</name>
</gene>
<organism evidence="5 6">
    <name type="scientific">Papiliotrema laurentii</name>
    <name type="common">Cryptococcus laurentii</name>
    <dbReference type="NCBI Taxonomy" id="5418"/>
    <lineage>
        <taxon>Eukaryota</taxon>
        <taxon>Fungi</taxon>
        <taxon>Dikarya</taxon>
        <taxon>Basidiomycota</taxon>
        <taxon>Agaricomycotina</taxon>
        <taxon>Tremellomycetes</taxon>
        <taxon>Tremellales</taxon>
        <taxon>Rhynchogastremaceae</taxon>
        <taxon>Papiliotrema</taxon>
    </lineage>
</organism>
<evidence type="ECO:0000256" key="2">
    <source>
        <dbReference type="PROSITE-ProRule" id="PRU00117"/>
    </source>
</evidence>
<feature type="compositionally biased region" description="Polar residues" evidence="3">
    <location>
        <begin position="1232"/>
        <end position="1242"/>
    </location>
</feature>
<evidence type="ECO:0000256" key="3">
    <source>
        <dbReference type="SAM" id="MobiDB-lite"/>
    </source>
</evidence>
<feature type="compositionally biased region" description="Basic and acidic residues" evidence="3">
    <location>
        <begin position="1243"/>
        <end position="1253"/>
    </location>
</feature>
<dbReference type="GO" id="GO:0005737">
    <property type="term" value="C:cytoplasm"/>
    <property type="evidence" value="ECO:0007669"/>
    <property type="project" value="TreeGrafter"/>
</dbReference>
<keyword evidence="6" id="KW-1185">Reference proteome</keyword>
<dbReference type="InterPro" id="IPR056553">
    <property type="entry name" value="KH_Mug60-KHD4"/>
</dbReference>
<dbReference type="CDD" id="cd22453">
    <property type="entry name" value="KH-I_MUG60_like"/>
    <property type="match status" value="1"/>
</dbReference>
<feature type="domain" description="K Homology" evidence="4">
    <location>
        <begin position="843"/>
        <end position="911"/>
    </location>
</feature>
<keyword evidence="2" id="KW-0694">RNA-binding</keyword>
<dbReference type="SMART" id="SM00322">
    <property type="entry name" value="KH"/>
    <property type="match status" value="3"/>
</dbReference>
<dbReference type="InterPro" id="IPR004088">
    <property type="entry name" value="KH_dom_type_1"/>
</dbReference>
<evidence type="ECO:0000259" key="4">
    <source>
        <dbReference type="SMART" id="SM00322"/>
    </source>
</evidence>
<feature type="domain" description="K Homology" evidence="4">
    <location>
        <begin position="991"/>
        <end position="1059"/>
    </location>
</feature>
<feature type="compositionally biased region" description="Low complexity" evidence="3">
    <location>
        <begin position="539"/>
        <end position="577"/>
    </location>
</feature>
<dbReference type="PANTHER" id="PTHR10627:SF76">
    <property type="entry name" value="KH DOMAIN-CONTAINING PROTEIN YLL032C"/>
    <property type="match status" value="1"/>
</dbReference>
<name>A0AAD9CUD4_PAPLA</name>
<feature type="region of interest" description="Disordered" evidence="3">
    <location>
        <begin position="433"/>
        <end position="453"/>
    </location>
</feature>
<evidence type="ECO:0000313" key="6">
    <source>
        <dbReference type="Proteomes" id="UP001182556"/>
    </source>
</evidence>
<dbReference type="PANTHER" id="PTHR10627">
    <property type="entry name" value="SCP160"/>
    <property type="match status" value="1"/>
</dbReference>
<feature type="compositionally biased region" description="Polar residues" evidence="3">
    <location>
        <begin position="251"/>
        <end position="268"/>
    </location>
</feature>
<evidence type="ECO:0000256" key="1">
    <source>
        <dbReference type="ARBA" id="ARBA00022737"/>
    </source>
</evidence>
<dbReference type="InterPro" id="IPR004087">
    <property type="entry name" value="KH_dom"/>
</dbReference>